<comment type="cofactor">
    <cofactor evidence="1">
        <name>adenosylcob(III)alamin</name>
        <dbReference type="ChEBI" id="CHEBI:18408"/>
    </cofactor>
</comment>
<dbReference type="RefSeq" id="WP_035993494.1">
    <property type="nucleotide sequence ID" value="NZ_CP012748.1"/>
</dbReference>
<keyword evidence="3" id="KW-0479">Metal-binding</keyword>
<gene>
    <name evidence="8" type="ORF">K788_0004201</name>
</gene>
<protein>
    <submittedName>
        <fullName evidence="8">B12 binding domain of Methylmalonyl-CoA mutase</fullName>
        <ecNumber evidence="8">5.4.99.2</ecNumber>
    </submittedName>
</protein>
<dbReference type="EC" id="5.4.99.2" evidence="8"/>
<proteinExistence type="predicted"/>
<dbReference type="SUPFAM" id="SSF52242">
    <property type="entry name" value="Cobalamin (vitamin B12)-binding domain"/>
    <property type="match status" value="1"/>
</dbReference>
<evidence type="ECO:0000256" key="4">
    <source>
        <dbReference type="ARBA" id="ARBA00023235"/>
    </source>
</evidence>
<evidence type="ECO:0000313" key="8">
    <source>
        <dbReference type="EMBL" id="ALL70834.1"/>
    </source>
</evidence>
<feature type="region of interest" description="Disordered" evidence="6">
    <location>
        <begin position="1"/>
        <end position="23"/>
    </location>
</feature>
<dbReference type="InterPro" id="IPR006158">
    <property type="entry name" value="Cobalamin-bd"/>
</dbReference>
<feature type="domain" description="B12-binding" evidence="7">
    <location>
        <begin position="28"/>
        <end position="154"/>
    </location>
</feature>
<evidence type="ECO:0000256" key="2">
    <source>
        <dbReference type="ARBA" id="ARBA00022628"/>
    </source>
</evidence>
<keyword evidence="4 8" id="KW-0413">Isomerase</keyword>
<keyword evidence="5" id="KW-0170">Cobalt</keyword>
<evidence type="ECO:0000256" key="1">
    <source>
        <dbReference type="ARBA" id="ARBA00001922"/>
    </source>
</evidence>
<reference evidence="8 9" key="1">
    <citation type="journal article" date="2014" name="Genome Announc.">
        <title>Draft Genome Sequence of the Haloacid-Degrading Burkholderia caribensis Strain MBA4.</title>
        <authorList>
            <person name="Pan Y."/>
            <person name="Kong K.F."/>
            <person name="Tsang J.S."/>
        </authorList>
    </citation>
    <scope>NUCLEOTIDE SEQUENCE [LARGE SCALE GENOMIC DNA]</scope>
    <source>
        <strain evidence="8 9">MBA4</strain>
        <plasmid evidence="9">Plasmid</plasmid>
    </source>
</reference>
<name>A0A0P0RPD0_9BURK</name>
<dbReference type="InterPro" id="IPR036724">
    <property type="entry name" value="Cobalamin-bd_sf"/>
</dbReference>
<evidence type="ECO:0000256" key="5">
    <source>
        <dbReference type="ARBA" id="ARBA00023285"/>
    </source>
</evidence>
<dbReference type="PANTHER" id="PTHR48101">
    <property type="entry name" value="METHYLMALONYL-COA MUTASE, MITOCHONDRIAL-RELATED"/>
    <property type="match status" value="1"/>
</dbReference>
<dbReference type="NCBIfam" id="TIGR00640">
    <property type="entry name" value="acid_CoA_mut_C"/>
    <property type="match status" value="1"/>
</dbReference>
<dbReference type="GeneID" id="69974255"/>
<dbReference type="AlphaFoldDB" id="A0A0P0RPD0"/>
<dbReference type="Gene3D" id="3.40.50.280">
    <property type="entry name" value="Cobalamin-binding domain"/>
    <property type="match status" value="1"/>
</dbReference>
<evidence type="ECO:0000313" key="9">
    <source>
        <dbReference type="Proteomes" id="UP000019146"/>
    </source>
</evidence>
<keyword evidence="2" id="KW-0846">Cobalamin</keyword>
<dbReference type="InterPro" id="IPR006159">
    <property type="entry name" value="Acid_CoA_mut_C"/>
</dbReference>
<dbReference type="Pfam" id="PF02310">
    <property type="entry name" value="B12-binding"/>
    <property type="match status" value="1"/>
</dbReference>
<dbReference type="GO" id="GO:0004494">
    <property type="term" value="F:methylmalonyl-CoA mutase activity"/>
    <property type="evidence" value="ECO:0007669"/>
    <property type="project" value="UniProtKB-EC"/>
</dbReference>
<dbReference type="GO" id="GO:0046872">
    <property type="term" value="F:metal ion binding"/>
    <property type="evidence" value="ECO:0007669"/>
    <property type="project" value="UniProtKB-KW"/>
</dbReference>
<geneLocation type="plasmid" evidence="9"/>
<dbReference type="KEGG" id="bcai:K788_0004201"/>
<evidence type="ECO:0000259" key="7">
    <source>
        <dbReference type="PROSITE" id="PS51332"/>
    </source>
</evidence>
<dbReference type="EMBL" id="CP012748">
    <property type="protein sequence ID" value="ALL70834.1"/>
    <property type="molecule type" value="Genomic_DNA"/>
</dbReference>
<organism evidence="8 9">
    <name type="scientific">Paraburkholderia caribensis MBA4</name>
    <dbReference type="NCBI Taxonomy" id="1323664"/>
    <lineage>
        <taxon>Bacteria</taxon>
        <taxon>Pseudomonadati</taxon>
        <taxon>Pseudomonadota</taxon>
        <taxon>Betaproteobacteria</taxon>
        <taxon>Burkholderiales</taxon>
        <taxon>Burkholderiaceae</taxon>
        <taxon>Paraburkholderia</taxon>
    </lineage>
</organism>
<dbReference type="PANTHER" id="PTHR48101:SF1">
    <property type="entry name" value="METHYLMALONYL-COA MUTASE, LARGE SUBUNIT"/>
    <property type="match status" value="1"/>
</dbReference>
<dbReference type="PROSITE" id="PS51332">
    <property type="entry name" value="B12_BINDING"/>
    <property type="match status" value="1"/>
</dbReference>
<evidence type="ECO:0000256" key="6">
    <source>
        <dbReference type="SAM" id="MobiDB-lite"/>
    </source>
</evidence>
<keyword evidence="8" id="KW-0614">Plasmid</keyword>
<dbReference type="CDD" id="cd02071">
    <property type="entry name" value="MM_CoA_mut_B12_BD"/>
    <property type="match status" value="1"/>
</dbReference>
<evidence type="ECO:0000256" key="3">
    <source>
        <dbReference type="ARBA" id="ARBA00022723"/>
    </source>
</evidence>
<sequence>MNSTSSKSADPSVAAGAAPRSPHAPLKGKRILVAKPGLDGHDIGAKVIALALRDAGASVIYTGLRKSPEYIARIAVDEDVDAVGLSILSGSHNELVARTVELLADQGAGAIPVFVGGTIPADDRAAFLTAGIRGVFTSDMPLDDVIDAVAKVLG</sequence>
<accession>A0A0P0RPD0</accession>
<dbReference type="Proteomes" id="UP000019146">
    <property type="component" value="Plasmid unnamed"/>
</dbReference>
<dbReference type="GO" id="GO:0031419">
    <property type="term" value="F:cobalamin binding"/>
    <property type="evidence" value="ECO:0007669"/>
    <property type="project" value="UniProtKB-KW"/>
</dbReference>